<dbReference type="EMBL" id="VVYY01000002">
    <property type="protein sequence ID" value="KAA5400491.1"/>
    <property type="molecule type" value="Genomic_DNA"/>
</dbReference>
<evidence type="ECO:0000313" key="7">
    <source>
        <dbReference type="EMBL" id="MBV3123021.1"/>
    </source>
</evidence>
<proteinExistence type="predicted"/>
<dbReference type="Proteomes" id="UP000777173">
    <property type="component" value="Unassembled WGS sequence"/>
</dbReference>
<evidence type="ECO:0000313" key="18">
    <source>
        <dbReference type="Proteomes" id="UP000481616"/>
    </source>
</evidence>
<organism evidence="8 20">
    <name type="scientific">Phocaeicola dorei</name>
    <dbReference type="NCBI Taxonomy" id="357276"/>
    <lineage>
        <taxon>Bacteria</taxon>
        <taxon>Pseudomonadati</taxon>
        <taxon>Bacteroidota</taxon>
        <taxon>Bacteroidia</taxon>
        <taxon>Bacteroidales</taxon>
        <taxon>Bacteroidaceae</taxon>
        <taxon>Phocaeicola</taxon>
    </lineage>
</organism>
<dbReference type="EMBL" id="VVZB01000002">
    <property type="protein sequence ID" value="KAA5385485.1"/>
    <property type="molecule type" value="Genomic_DNA"/>
</dbReference>
<dbReference type="Proteomes" id="UP001181086">
    <property type="component" value="Unassembled WGS sequence"/>
</dbReference>
<dbReference type="Proteomes" id="UP000283678">
    <property type="component" value="Unassembled WGS sequence"/>
</dbReference>
<evidence type="ECO:0000313" key="2">
    <source>
        <dbReference type="EMBL" id="GKH81902.1"/>
    </source>
</evidence>
<dbReference type="RefSeq" id="WP_007837641.1">
    <property type="nucleotide sequence ID" value="NZ_BAABYF010000001.1"/>
</dbReference>
<evidence type="ECO:0000313" key="15">
    <source>
        <dbReference type="Proteomes" id="UP000294834"/>
    </source>
</evidence>
<evidence type="ECO:0000313" key="8">
    <source>
        <dbReference type="EMBL" id="MDU0269914.1"/>
    </source>
</evidence>
<name>A0A076IR57_9BACT</name>
<dbReference type="eggNOG" id="COG2348">
    <property type="taxonomic scope" value="Bacteria"/>
</dbReference>
<gene>
    <name evidence="2" type="ORF">CE91St7_27860</name>
    <name evidence="10" type="ORF">DWW04_04515</name>
    <name evidence="11" type="ORF">E1I98_09625</name>
    <name evidence="12" type="ORF">E1J06_06585</name>
    <name evidence="4" type="ORF">F2Y44_01585</name>
    <name evidence="6" type="ORF">F2Y51_02795</name>
    <name evidence="5" type="ORF">F2Y58_03920</name>
    <name evidence="3" type="ORF">F2Y61_06560</name>
    <name evidence="9" type="ORF">GKD17_06505</name>
    <name evidence="7" type="ORF">KSU80_07495</name>
    <name evidence="8" type="ORF">RVH45_08375</name>
</gene>
<dbReference type="Gene3D" id="3.40.630.30">
    <property type="match status" value="1"/>
</dbReference>
<evidence type="ECO:0000313" key="11">
    <source>
        <dbReference type="EMBL" id="TDA76595.1"/>
    </source>
</evidence>
<dbReference type="Proteomes" id="UP000481616">
    <property type="component" value="Unassembled WGS sequence"/>
</dbReference>
<dbReference type="KEGG" id="bdo:EL88_05410"/>
<dbReference type="KEGG" id="bdh:GV66_13000"/>
<dbReference type="Proteomes" id="UP000500949">
    <property type="component" value="Chromosome"/>
</dbReference>
<reference evidence="10 13" key="1">
    <citation type="submission" date="2018-08" db="EMBL/GenBank/DDBJ databases">
        <title>A genome reference for cultivated species of the human gut microbiota.</title>
        <authorList>
            <person name="Zou Y."/>
            <person name="Xue W."/>
            <person name="Luo G."/>
        </authorList>
    </citation>
    <scope>NUCLEOTIDE SEQUENCE [LARGE SCALE GENOMIC DNA]</scope>
    <source>
        <strain evidence="10 13">AF14-1AC</strain>
    </source>
</reference>
<dbReference type="PANTHER" id="PTHR36174:SF1">
    <property type="entry name" value="LIPID II:GLYCINE GLYCYLTRANSFERASE"/>
    <property type="match status" value="1"/>
</dbReference>
<reference evidence="2" key="6">
    <citation type="submission" date="2022-01" db="EMBL/GenBank/DDBJ databases">
        <title>Novel bile acid biosynthetic pathways are enriched in the microbiome of centenarians.</title>
        <authorList>
            <person name="Sato Y."/>
            <person name="Atarashi K."/>
            <person name="Plichta R.D."/>
            <person name="Arai Y."/>
            <person name="Sasajima S."/>
            <person name="Kearney M.S."/>
            <person name="Suda W."/>
            <person name="Takeshita K."/>
            <person name="Sasaki T."/>
            <person name="Okamoto S."/>
            <person name="Skelly N.A."/>
            <person name="Okamura Y."/>
            <person name="Vlamakis H."/>
            <person name="Li Y."/>
            <person name="Tanoue T."/>
            <person name="Takei H."/>
            <person name="Nittono H."/>
            <person name="Narushima S."/>
            <person name="Irie J."/>
            <person name="Itoh H."/>
            <person name="Moriya K."/>
            <person name="Sugiura Y."/>
            <person name="Suematsu M."/>
            <person name="Moritoki N."/>
            <person name="Shibata S."/>
            <person name="Littman R.D."/>
            <person name="Fischbach A.M."/>
            <person name="Uwamino Y."/>
            <person name="Inoue T."/>
            <person name="Honda A."/>
            <person name="Hattori M."/>
            <person name="Murai T."/>
            <person name="Xavier J.R."/>
            <person name="Hirose N."/>
            <person name="Honda K."/>
        </authorList>
    </citation>
    <scope>NUCLEOTIDE SEQUENCE</scope>
    <source>
        <strain evidence="2">CE91-St7</strain>
    </source>
</reference>
<reference evidence="8" key="7">
    <citation type="submission" date="2023-10" db="EMBL/GenBank/DDBJ databases">
        <title>Genome of Potential pathogenic bacteria in Crohn's disease.</title>
        <authorList>
            <person name="Rodriguez-Palacios A."/>
        </authorList>
    </citation>
    <scope>NUCLEOTIDE SEQUENCE</scope>
    <source>
        <strain evidence="8">CavFT-hAR62</strain>
    </source>
</reference>
<keyword evidence="8" id="KW-0012">Acyltransferase</keyword>
<dbReference type="Proteomes" id="UP000347681">
    <property type="component" value="Unassembled WGS sequence"/>
</dbReference>
<evidence type="ECO:0000313" key="4">
    <source>
        <dbReference type="EMBL" id="KAA5388437.1"/>
    </source>
</evidence>
<evidence type="ECO:0000313" key="10">
    <source>
        <dbReference type="EMBL" id="RGV80297.1"/>
    </source>
</evidence>
<dbReference type="InterPro" id="IPR038740">
    <property type="entry name" value="BioF2-like_GNAT_dom"/>
</dbReference>
<evidence type="ECO:0000313" key="6">
    <source>
        <dbReference type="EMBL" id="KAA5408339.1"/>
    </source>
</evidence>
<dbReference type="Proteomes" id="UP000294834">
    <property type="component" value="Unassembled WGS sequence"/>
</dbReference>
<evidence type="ECO:0000259" key="1">
    <source>
        <dbReference type="Pfam" id="PF13480"/>
    </source>
</evidence>
<accession>A0A076IR57</accession>
<dbReference type="EC" id="2.3.1.-" evidence="8"/>
<dbReference type="Proteomes" id="UP000441162">
    <property type="component" value="Unassembled WGS sequence"/>
</dbReference>
<evidence type="ECO:0000313" key="12">
    <source>
        <dbReference type="EMBL" id="TDB07104.1"/>
    </source>
</evidence>
<dbReference type="AlphaFoldDB" id="A0A076IR57"/>
<sequence length="340" mass="40099">MWIDKQKTINLQLEMPVRLSTYRKGNAIPPLPGTNIFHSTELFHVFEMTRGYEPLLIVAYIGNRPVGKLLAVIRKSMRLFPPAIIKRCEIYGTGEYFDEEQNKEDLFGEMLEHLTNEVLCKSFLIEFRNLENPLFGYKAFRKNNYFAINWLRVRNSLHSKVPYERLSMSRKRQINKALRNGAIMEVADNEKDIQDFSRMLKKAYSSQVRKHFPDIGFFRLLAWQNPEKELAKVFLVKYKGKIIGGSICLFSKESAYLWFSGGMRKTYAFLYPGILAVWAPITYAHEKGYAHLEFMDAGLPFKKHGYRDFILRFGGKQSSTRRWFRFSWKWLNKLLCKFYI</sequence>
<evidence type="ECO:0000313" key="5">
    <source>
        <dbReference type="EMBL" id="KAA5400491.1"/>
    </source>
</evidence>
<evidence type="ECO:0000313" key="16">
    <source>
        <dbReference type="Proteomes" id="UP000347681"/>
    </source>
</evidence>
<dbReference type="EMBL" id="SLTX01000001">
    <property type="protein sequence ID" value="TDB07104.1"/>
    <property type="molecule type" value="Genomic_DNA"/>
</dbReference>
<evidence type="ECO:0000313" key="3">
    <source>
        <dbReference type="EMBL" id="KAA5385485.1"/>
    </source>
</evidence>
<dbReference type="EMBL" id="SLTU01000001">
    <property type="protein sequence ID" value="TDA76595.1"/>
    <property type="molecule type" value="Genomic_DNA"/>
</dbReference>
<reference evidence="14 15" key="3">
    <citation type="journal article" date="2019" name="Nat. Microbiol.">
        <title>Genomic variation and strain-specific functional adaptation in the human gut microbiome during early life.</title>
        <authorList>
            <person name="Vatanen T."/>
            <person name="Plichta D.R."/>
            <person name="Somani J."/>
            <person name="Munch P.C."/>
            <person name="Arthur T.D."/>
            <person name="Hall A.B."/>
            <person name="Rudolf S."/>
            <person name="Oakeley E.J."/>
            <person name="Ke X."/>
            <person name="Young R.A."/>
            <person name="Haiser H.J."/>
            <person name="Kolde R."/>
            <person name="Yassour M."/>
            <person name="Luopajarvi K."/>
            <person name="Siljander H."/>
            <person name="Virtanen S.M."/>
            <person name="Ilonen J."/>
            <person name="Uibo R."/>
            <person name="Tillmann V."/>
            <person name="Mokurov S."/>
            <person name="Dorshakova N."/>
            <person name="Porter J.A."/>
            <person name="McHardy A.C."/>
            <person name="Lahdesmaki H."/>
            <person name="Vlamakis H."/>
            <person name="Huttenhower C."/>
            <person name="Knip M."/>
            <person name="Xavier R.J."/>
        </authorList>
    </citation>
    <scope>NUCLEOTIDE SEQUENCE [LARGE SCALE GENOMIC DNA]</scope>
    <source>
        <strain evidence="11 14">RJX1047</strain>
        <strain evidence="12 15">RJX1052</strain>
    </source>
</reference>
<dbReference type="EMBL" id="VVZA01000001">
    <property type="protein sequence ID" value="KAA5408339.1"/>
    <property type="molecule type" value="Genomic_DNA"/>
</dbReference>
<dbReference type="InterPro" id="IPR016181">
    <property type="entry name" value="Acyl_CoA_acyltransferase"/>
</dbReference>
<dbReference type="EMBL" id="QRZL01000003">
    <property type="protein sequence ID" value="RGV80297.1"/>
    <property type="molecule type" value="Genomic_DNA"/>
</dbReference>
<dbReference type="GO" id="GO:0016746">
    <property type="term" value="F:acyltransferase activity"/>
    <property type="evidence" value="ECO:0007669"/>
    <property type="project" value="UniProtKB-KW"/>
</dbReference>
<evidence type="ECO:0000313" key="17">
    <source>
        <dbReference type="Proteomes" id="UP000441162"/>
    </source>
</evidence>
<evidence type="ECO:0000313" key="13">
    <source>
        <dbReference type="Proteomes" id="UP000283678"/>
    </source>
</evidence>
<dbReference type="SUPFAM" id="SSF55729">
    <property type="entry name" value="Acyl-CoA N-acyltransferases (Nat)"/>
    <property type="match status" value="1"/>
</dbReference>
<dbReference type="GeneID" id="93446334"/>
<dbReference type="EMBL" id="JAWDEV010000007">
    <property type="protein sequence ID" value="MDU0269914.1"/>
    <property type="molecule type" value="Genomic_DNA"/>
</dbReference>
<dbReference type="EMBL" id="JAHOAX010000005">
    <property type="protein sequence ID" value="MBV3123021.1"/>
    <property type="molecule type" value="Genomic_DNA"/>
</dbReference>
<protein>
    <submittedName>
        <fullName evidence="8">GNAT family N-acetyltransferase</fullName>
        <ecNumber evidence="8">2.3.1.-</ecNumber>
    </submittedName>
</protein>
<reference evidence="16 17" key="2">
    <citation type="journal article" date="2019" name="Nat. Med.">
        <title>A library of human gut bacterial isolates paired with longitudinal multiomics data enables mechanistic microbiome research.</title>
        <authorList>
            <person name="Poyet M."/>
            <person name="Groussin M."/>
            <person name="Gibbons S.M."/>
            <person name="Avila-Pacheco J."/>
            <person name="Jiang X."/>
            <person name="Kearney S.M."/>
            <person name="Perrotta A.R."/>
            <person name="Berdy B."/>
            <person name="Zhao S."/>
            <person name="Lieberman T.D."/>
            <person name="Swanson P.K."/>
            <person name="Smith M."/>
            <person name="Roesemann S."/>
            <person name="Alexander J.E."/>
            <person name="Rich S.A."/>
            <person name="Livny J."/>
            <person name="Vlamakis H."/>
            <person name="Clish C."/>
            <person name="Bullock K."/>
            <person name="Deik A."/>
            <person name="Scott J."/>
            <person name="Pierce K.A."/>
            <person name="Xavier R.J."/>
            <person name="Alm E.J."/>
        </authorList>
    </citation>
    <scope>NUCLEOTIDE SEQUENCE [LARGE SCALE GENOMIC DNA]</scope>
    <source>
        <strain evidence="5 18">BIOML-A1</strain>
        <strain evidence="6 17">BIOML-A4</strain>
        <strain evidence="3 16">BIOML-A5</strain>
        <strain evidence="4">BIOML-A8</strain>
    </source>
</reference>
<dbReference type="Proteomes" id="UP001055104">
    <property type="component" value="Unassembled WGS sequence"/>
</dbReference>
<evidence type="ECO:0000313" key="9">
    <source>
        <dbReference type="EMBL" id="QJR76075.1"/>
    </source>
</evidence>
<keyword evidence="8" id="KW-0808">Transferase</keyword>
<reference evidence="9 19" key="4">
    <citation type="submission" date="2019-11" db="EMBL/GenBank/DDBJ databases">
        <title>Complete genome sequence of Bacteroides dorei DSM 17855.</title>
        <authorList>
            <person name="Russell J.T."/>
        </authorList>
    </citation>
    <scope>NUCLEOTIDE SEQUENCE [LARGE SCALE GENOMIC DNA]</scope>
    <source>
        <strain evidence="9 19">DSM 17855</strain>
    </source>
</reference>
<evidence type="ECO:0000313" key="20">
    <source>
        <dbReference type="Proteomes" id="UP001181086"/>
    </source>
</evidence>
<dbReference type="Pfam" id="PF13480">
    <property type="entry name" value="Acetyltransf_6"/>
    <property type="match status" value="1"/>
</dbReference>
<dbReference type="EMBL" id="VVZE01000001">
    <property type="protein sequence ID" value="KAA5388437.1"/>
    <property type="molecule type" value="Genomic_DNA"/>
</dbReference>
<dbReference type="InterPro" id="IPR050644">
    <property type="entry name" value="PG_Glycine_Bridge_Synth"/>
</dbReference>
<dbReference type="EMBL" id="CP046176">
    <property type="protein sequence ID" value="QJR76075.1"/>
    <property type="molecule type" value="Genomic_DNA"/>
</dbReference>
<evidence type="ECO:0000313" key="14">
    <source>
        <dbReference type="Proteomes" id="UP000294527"/>
    </source>
</evidence>
<feature type="domain" description="BioF2-like acetyltransferase" evidence="1">
    <location>
        <begin position="171"/>
        <end position="303"/>
    </location>
</feature>
<dbReference type="PANTHER" id="PTHR36174">
    <property type="entry name" value="LIPID II:GLYCINE GLYCYLTRANSFERASE"/>
    <property type="match status" value="1"/>
</dbReference>
<dbReference type="EMBL" id="BQOB01000001">
    <property type="protein sequence ID" value="GKH81902.1"/>
    <property type="molecule type" value="Genomic_DNA"/>
</dbReference>
<evidence type="ECO:0000313" key="19">
    <source>
        <dbReference type="Proteomes" id="UP000500949"/>
    </source>
</evidence>
<dbReference type="Proteomes" id="UP000294527">
    <property type="component" value="Unassembled WGS sequence"/>
</dbReference>
<reference evidence="7" key="5">
    <citation type="submission" date="2021-06" db="EMBL/GenBank/DDBJ databases">
        <title>Collection of gut derived symbiotic bacterial strains cultured from healthy donors.</title>
        <authorList>
            <person name="Lin H."/>
            <person name="Littmann E."/>
            <person name="Pamer E.G."/>
        </authorList>
    </citation>
    <scope>NUCLEOTIDE SEQUENCE</scope>
    <source>
        <strain evidence="7">MSK.5.10</strain>
    </source>
</reference>